<dbReference type="GO" id="GO:0016757">
    <property type="term" value="F:glycosyltransferase activity"/>
    <property type="evidence" value="ECO:0007669"/>
    <property type="project" value="UniProtKB-KW"/>
</dbReference>
<evidence type="ECO:0000313" key="3">
    <source>
        <dbReference type="EMBL" id="MFC0679127.1"/>
    </source>
</evidence>
<dbReference type="InterPro" id="IPR050194">
    <property type="entry name" value="Glycosyltransferase_grp1"/>
</dbReference>
<dbReference type="InterPro" id="IPR028098">
    <property type="entry name" value="Glyco_trans_4-like_N"/>
</dbReference>
<dbReference type="Gene3D" id="3.40.50.2000">
    <property type="entry name" value="Glycogen Phosphorylase B"/>
    <property type="match status" value="2"/>
</dbReference>
<dbReference type="EC" id="2.4.-.-" evidence="3"/>
<gene>
    <name evidence="3" type="ORF">ACFFGH_14900</name>
</gene>
<dbReference type="Pfam" id="PF00534">
    <property type="entry name" value="Glycos_transf_1"/>
    <property type="match status" value="1"/>
</dbReference>
<dbReference type="EMBL" id="JBHLTG010000003">
    <property type="protein sequence ID" value="MFC0679127.1"/>
    <property type="molecule type" value="Genomic_DNA"/>
</dbReference>
<dbReference type="PANTHER" id="PTHR45947:SF14">
    <property type="entry name" value="SLL1723 PROTEIN"/>
    <property type="match status" value="1"/>
</dbReference>
<protein>
    <submittedName>
        <fullName evidence="3">Glycosyltransferase</fullName>
        <ecNumber evidence="3">2.4.-.-</ecNumber>
    </submittedName>
</protein>
<dbReference type="Pfam" id="PF13439">
    <property type="entry name" value="Glyco_transf_4"/>
    <property type="match status" value="1"/>
</dbReference>
<evidence type="ECO:0000259" key="1">
    <source>
        <dbReference type="Pfam" id="PF00534"/>
    </source>
</evidence>
<proteinExistence type="predicted"/>
<comment type="caution">
    <text evidence="3">The sequence shown here is derived from an EMBL/GenBank/DDBJ whole genome shotgun (WGS) entry which is preliminary data.</text>
</comment>
<name>A0ABV6RQ71_9GAMM</name>
<keyword evidence="4" id="KW-1185">Reference proteome</keyword>
<dbReference type="InterPro" id="IPR001296">
    <property type="entry name" value="Glyco_trans_1"/>
</dbReference>
<feature type="domain" description="Glycosyltransferase subfamily 4-like N-terminal" evidence="2">
    <location>
        <begin position="47"/>
        <end position="237"/>
    </location>
</feature>
<keyword evidence="3" id="KW-0328">Glycosyltransferase</keyword>
<accession>A0ABV6RQ71</accession>
<dbReference type="PANTHER" id="PTHR45947">
    <property type="entry name" value="SULFOQUINOVOSYL TRANSFERASE SQD2"/>
    <property type="match status" value="1"/>
</dbReference>
<evidence type="ECO:0000313" key="4">
    <source>
        <dbReference type="Proteomes" id="UP001589896"/>
    </source>
</evidence>
<dbReference type="SUPFAM" id="SSF53756">
    <property type="entry name" value="UDP-Glycosyltransferase/glycogen phosphorylase"/>
    <property type="match status" value="1"/>
</dbReference>
<evidence type="ECO:0000259" key="2">
    <source>
        <dbReference type="Pfam" id="PF13439"/>
    </source>
</evidence>
<feature type="domain" description="Glycosyl transferase family 1" evidence="1">
    <location>
        <begin position="248"/>
        <end position="410"/>
    </location>
</feature>
<organism evidence="3 4">
    <name type="scientific">Lysobacter korlensis</name>
    <dbReference type="NCBI Taxonomy" id="553636"/>
    <lineage>
        <taxon>Bacteria</taxon>
        <taxon>Pseudomonadati</taxon>
        <taxon>Pseudomonadota</taxon>
        <taxon>Gammaproteobacteria</taxon>
        <taxon>Lysobacterales</taxon>
        <taxon>Lysobacteraceae</taxon>
        <taxon>Lysobacter</taxon>
    </lineage>
</organism>
<keyword evidence="3" id="KW-0808">Transferase</keyword>
<dbReference type="Proteomes" id="UP001589896">
    <property type="component" value="Unassembled WGS sequence"/>
</dbReference>
<reference evidence="3 4" key="1">
    <citation type="submission" date="2024-09" db="EMBL/GenBank/DDBJ databases">
        <authorList>
            <person name="Sun Q."/>
            <person name="Mori K."/>
        </authorList>
    </citation>
    <scope>NUCLEOTIDE SEQUENCE [LARGE SCALE GENOMIC DNA]</scope>
    <source>
        <strain evidence="3 4">KCTC 23076</strain>
    </source>
</reference>
<sequence length="436" mass="47844">MTTMNARVKLSSADTPYAAPLKPVARGVQPSPRRVLYIVSAFPCWSETFIVREIRTLIEDGVDVRILSLKRPPEGLVQTDAAALLDRVRSPQPAAVAGRRVLAEFLAQPLQVLGCAAKIVGGTWREPVAMLKSLAAFARGLEHVSWLRTFDPELIHAHWATYPSTVAWALGRILRRPFGFTSHAHDIFVNRHMLLRKLEDSALAITISQHNVEWFDRHVSPSANDKLQVVHCGVDLNHIEFKPDGRSDDLIVATGRLHPIKGFDTLIRALDIVKRSGTPFRCRIIGDGPLREEFETLIRSLDLQDHVELAGAQPQESVRASLDEAAVFALPSQIAEDGGRDGIPVALMEAMASGCAVVSCVTSGIPELIANGESGLLVPERDPAALAAALQRLLGDRALRARFSTAARQRVEQQFDARKEARKLHRLMTKVAADVA</sequence>